<proteinExistence type="predicted"/>
<keyword evidence="5" id="KW-1185">Reference proteome</keyword>
<dbReference type="Proteomes" id="UP000054279">
    <property type="component" value="Unassembled WGS sequence"/>
</dbReference>
<accession>A0A0C9U1P7</accession>
<evidence type="ECO:0000313" key="5">
    <source>
        <dbReference type="Proteomes" id="UP000054279"/>
    </source>
</evidence>
<keyword evidence="2" id="KW-0812">Transmembrane</keyword>
<dbReference type="EMBL" id="KN837175">
    <property type="protein sequence ID" value="KIJ36738.1"/>
    <property type="molecule type" value="Genomic_DNA"/>
</dbReference>
<dbReference type="EMBL" id="KN837175">
    <property type="protein sequence ID" value="KIJ36734.1"/>
    <property type="molecule type" value="Genomic_DNA"/>
</dbReference>
<evidence type="ECO:0000313" key="3">
    <source>
        <dbReference type="EMBL" id="KIJ36734.1"/>
    </source>
</evidence>
<organism evidence="4 5">
    <name type="scientific">Sphaerobolus stellatus (strain SS14)</name>
    <dbReference type="NCBI Taxonomy" id="990650"/>
    <lineage>
        <taxon>Eukaryota</taxon>
        <taxon>Fungi</taxon>
        <taxon>Dikarya</taxon>
        <taxon>Basidiomycota</taxon>
        <taxon>Agaricomycotina</taxon>
        <taxon>Agaricomycetes</taxon>
        <taxon>Phallomycetidae</taxon>
        <taxon>Geastrales</taxon>
        <taxon>Sphaerobolaceae</taxon>
        <taxon>Sphaerobolus</taxon>
    </lineage>
</organism>
<name>A0A0C9U1P7_SPHS4</name>
<evidence type="ECO:0000256" key="2">
    <source>
        <dbReference type="SAM" id="Phobius"/>
    </source>
</evidence>
<dbReference type="Gene3D" id="2.60.120.260">
    <property type="entry name" value="Galactose-binding domain-like"/>
    <property type="match status" value="1"/>
</dbReference>
<dbReference type="AlphaFoldDB" id="A0A0C9U1P7"/>
<evidence type="ECO:0000313" key="4">
    <source>
        <dbReference type="EMBL" id="KIJ36738.1"/>
    </source>
</evidence>
<keyword evidence="2" id="KW-0472">Membrane</keyword>
<gene>
    <name evidence="3" type="ORF">M422DRAFT_34102</name>
    <name evidence="4" type="ORF">M422DRAFT_69614</name>
</gene>
<dbReference type="HOGENOM" id="CLU_877630_0_0_1"/>
<evidence type="ECO:0000256" key="1">
    <source>
        <dbReference type="SAM" id="MobiDB-lite"/>
    </source>
</evidence>
<feature type="compositionally biased region" description="Basic and acidic residues" evidence="1">
    <location>
        <begin position="278"/>
        <end position="294"/>
    </location>
</feature>
<feature type="transmembrane region" description="Helical" evidence="2">
    <location>
        <begin position="172"/>
        <end position="193"/>
    </location>
</feature>
<sequence>MSIIQLVDNTNSAILYNNEWESVQEINAVGGTEQLTRSAGASAIFTFRGNGVKVFGHQGDGGPNNDPMAHSQYSIDGGPPTDYTIPQGISGQQFAIQFYTSPELPFGNHTLHITNLINNSWYYLDFLTIDLGNNSPSETVGRSSPAPSSTFQVSFPSSYSSPITPSNSAPQLAGITVGGVVFGLILALAILWCTGKRRSPNKGHPTTFKNTPAETSDHPERGLTTQTGPLVIEPFLLPPASISTPDGGAGVKPLPPPSSMRDISGSTSQIPAGSSGDPRPDVSPDPSGSRDIRRSMSTGSDSLREVGRPPAYTEPGP</sequence>
<feature type="region of interest" description="Disordered" evidence="1">
    <location>
        <begin position="237"/>
        <end position="317"/>
    </location>
</feature>
<reference evidence="4 5" key="1">
    <citation type="submission" date="2014-06" db="EMBL/GenBank/DDBJ databases">
        <title>Evolutionary Origins and Diversification of the Mycorrhizal Mutualists.</title>
        <authorList>
            <consortium name="DOE Joint Genome Institute"/>
            <consortium name="Mycorrhizal Genomics Consortium"/>
            <person name="Kohler A."/>
            <person name="Kuo A."/>
            <person name="Nagy L.G."/>
            <person name="Floudas D."/>
            <person name="Copeland A."/>
            <person name="Barry K.W."/>
            <person name="Cichocki N."/>
            <person name="Veneault-Fourrey C."/>
            <person name="LaButti K."/>
            <person name="Lindquist E.A."/>
            <person name="Lipzen A."/>
            <person name="Lundell T."/>
            <person name="Morin E."/>
            <person name="Murat C."/>
            <person name="Riley R."/>
            <person name="Ohm R."/>
            <person name="Sun H."/>
            <person name="Tunlid A."/>
            <person name="Henrissat B."/>
            <person name="Grigoriev I.V."/>
            <person name="Hibbett D.S."/>
            <person name="Martin F."/>
        </authorList>
    </citation>
    <scope>NUCLEOTIDE SEQUENCE [LARGE SCALE GENOMIC DNA]</scope>
    <source>
        <strain evidence="4 5">SS14</strain>
    </source>
</reference>
<feature type="region of interest" description="Disordered" evidence="1">
    <location>
        <begin position="200"/>
        <end position="225"/>
    </location>
</feature>
<keyword evidence="2" id="KW-1133">Transmembrane helix</keyword>
<protein>
    <submittedName>
        <fullName evidence="4">Uncharacterized protein</fullName>
    </submittedName>
</protein>
<dbReference type="OrthoDB" id="3265734at2759"/>